<sequence length="381" mass="42434">MKKLLYIPLLALIVCVLIYFSLPLFGFNIALGELFGRSLSILKANPTHLTTAGHVTIKPYVKNLENPRFMHVTRSGDLLVSEPFKGRVLLIPYQHPQKRRVLIQGLKKPHSMDIHNGYLYVAEEDAIGRIPFQEDKGITTGAYERVITGIPSGSGHWTRTIKFGPDGYAYVSIGSSCNACIEKNPLRATMSRFKPGERQLSIYARGLRNSVGFDWSPEDGKLYATDNGRDLLGDHFPPEELNVISDNQFYGWPFANGNRVPDPTYGPGHEQQIEQSLPPVFEFGAHNAPLGLTFIKNRQSPWYGKALVALHGSWNSSVKVGYKVVMLTLNKGHITAEDAVTGFLQDGKVVGRPVHIVEGKALELYLSDDYNGIIYLIEVLK</sequence>
<dbReference type="PANTHER" id="PTHR19328">
    <property type="entry name" value="HEDGEHOG-INTERACTING PROTEIN"/>
    <property type="match status" value="1"/>
</dbReference>
<feature type="transmembrane region" description="Helical" evidence="1">
    <location>
        <begin position="6"/>
        <end position="31"/>
    </location>
</feature>
<evidence type="ECO:0000313" key="3">
    <source>
        <dbReference type="EMBL" id="KTC99182.1"/>
    </source>
</evidence>
<accession>A0A0W0TUL5</accession>
<dbReference type="STRING" id="448.Lery_0575"/>
<reference evidence="3 4" key="1">
    <citation type="submission" date="2015-11" db="EMBL/GenBank/DDBJ databases">
        <title>Genomic analysis of 38 Legionella species identifies large and diverse effector repertoires.</title>
        <authorList>
            <person name="Burstein D."/>
            <person name="Amaro F."/>
            <person name="Zusman T."/>
            <person name="Lifshitz Z."/>
            <person name="Cohen O."/>
            <person name="Gilbert J.A."/>
            <person name="Pupko T."/>
            <person name="Shuman H.A."/>
            <person name="Segal G."/>
        </authorList>
    </citation>
    <scope>NUCLEOTIDE SEQUENCE [LARGE SCALE GENOMIC DNA]</scope>
    <source>
        <strain evidence="3 4">SE-32A-C8</strain>
    </source>
</reference>
<feature type="domain" description="Pyrroloquinoline quinone-dependent pyranose dehydrogenase beta-propeller" evidence="2">
    <location>
        <begin position="55"/>
        <end position="232"/>
    </location>
</feature>
<protein>
    <submittedName>
        <fullName evidence="3">L-sorbosone dehydrogenase</fullName>
    </submittedName>
</protein>
<dbReference type="Gene3D" id="2.120.10.30">
    <property type="entry name" value="TolB, C-terminal domain"/>
    <property type="match status" value="1"/>
</dbReference>
<dbReference type="SUPFAM" id="SSF50952">
    <property type="entry name" value="Soluble quinoprotein glucose dehydrogenase"/>
    <property type="match status" value="1"/>
</dbReference>
<dbReference type="InterPro" id="IPR011042">
    <property type="entry name" value="6-blade_b-propeller_TolB-like"/>
</dbReference>
<proteinExistence type="predicted"/>
<dbReference type="PATRIC" id="fig|448.7.peg.599"/>
<dbReference type="AlphaFoldDB" id="A0A0W0TUL5"/>
<evidence type="ECO:0000313" key="4">
    <source>
        <dbReference type="Proteomes" id="UP000054773"/>
    </source>
</evidence>
<evidence type="ECO:0000256" key="1">
    <source>
        <dbReference type="SAM" id="Phobius"/>
    </source>
</evidence>
<dbReference type="InterPro" id="IPR054539">
    <property type="entry name" value="Beta-prop_PDH"/>
</dbReference>
<keyword evidence="1" id="KW-1133">Transmembrane helix</keyword>
<gene>
    <name evidence="3" type="ORF">Lery_0575</name>
</gene>
<name>A0A0W0TUL5_LEGER</name>
<dbReference type="Proteomes" id="UP000054773">
    <property type="component" value="Unassembled WGS sequence"/>
</dbReference>
<keyword evidence="1" id="KW-0472">Membrane</keyword>
<keyword evidence="1" id="KW-0812">Transmembrane</keyword>
<dbReference type="PANTHER" id="PTHR19328:SF53">
    <property type="entry name" value="MEMBRANE PROTEIN"/>
    <property type="match status" value="1"/>
</dbReference>
<evidence type="ECO:0000259" key="2">
    <source>
        <dbReference type="Pfam" id="PF22807"/>
    </source>
</evidence>
<dbReference type="Pfam" id="PF22807">
    <property type="entry name" value="TrAA12"/>
    <property type="match status" value="2"/>
</dbReference>
<dbReference type="RefSeq" id="WP_058525753.1">
    <property type="nucleotide sequence ID" value="NZ_CAAAHY010000021.1"/>
</dbReference>
<organism evidence="3 4">
    <name type="scientific">Legionella erythra</name>
    <dbReference type="NCBI Taxonomy" id="448"/>
    <lineage>
        <taxon>Bacteria</taxon>
        <taxon>Pseudomonadati</taxon>
        <taxon>Pseudomonadota</taxon>
        <taxon>Gammaproteobacteria</taxon>
        <taxon>Legionellales</taxon>
        <taxon>Legionellaceae</taxon>
        <taxon>Legionella</taxon>
    </lineage>
</organism>
<comment type="caution">
    <text evidence="3">The sequence shown here is derived from an EMBL/GenBank/DDBJ whole genome shotgun (WGS) entry which is preliminary data.</text>
</comment>
<dbReference type="InterPro" id="IPR011041">
    <property type="entry name" value="Quinoprot_gluc/sorb_DH_b-prop"/>
</dbReference>
<feature type="domain" description="Pyrroloquinoline quinone-dependent pyranose dehydrogenase beta-propeller" evidence="2">
    <location>
        <begin position="275"/>
        <end position="378"/>
    </location>
</feature>
<keyword evidence="4" id="KW-1185">Reference proteome</keyword>
<dbReference type="EMBL" id="LNYA01000006">
    <property type="protein sequence ID" value="KTC99182.1"/>
    <property type="molecule type" value="Genomic_DNA"/>
</dbReference>